<feature type="domain" description="EF-hand" evidence="5">
    <location>
        <begin position="282"/>
        <end position="317"/>
    </location>
</feature>
<dbReference type="EMBL" id="HBIC01003938">
    <property type="protein sequence ID" value="CAE0273276.1"/>
    <property type="molecule type" value="Transcribed_RNA"/>
</dbReference>
<organism evidence="6">
    <name type="scientific">Spumella elongata</name>
    <dbReference type="NCBI Taxonomy" id="89044"/>
    <lineage>
        <taxon>Eukaryota</taxon>
        <taxon>Sar</taxon>
        <taxon>Stramenopiles</taxon>
        <taxon>Ochrophyta</taxon>
        <taxon>Chrysophyceae</taxon>
        <taxon>Chromulinales</taxon>
        <taxon>Chromulinaceae</taxon>
        <taxon>Spumella</taxon>
    </lineage>
</organism>
<feature type="region of interest" description="Disordered" evidence="4">
    <location>
        <begin position="1"/>
        <end position="107"/>
    </location>
</feature>
<keyword evidence="1" id="KW-0479">Metal-binding</keyword>
<evidence type="ECO:0000256" key="3">
    <source>
        <dbReference type="ARBA" id="ARBA00022837"/>
    </source>
</evidence>
<dbReference type="InterPro" id="IPR018247">
    <property type="entry name" value="EF_Hand_1_Ca_BS"/>
</dbReference>
<feature type="domain" description="EF-hand" evidence="5">
    <location>
        <begin position="318"/>
        <end position="353"/>
    </location>
</feature>
<feature type="region of interest" description="Disordered" evidence="4">
    <location>
        <begin position="516"/>
        <end position="563"/>
    </location>
</feature>
<name>A0A7S3GQ07_9STRA</name>
<evidence type="ECO:0000256" key="4">
    <source>
        <dbReference type="SAM" id="MobiDB-lite"/>
    </source>
</evidence>
<evidence type="ECO:0000259" key="5">
    <source>
        <dbReference type="PROSITE" id="PS50222"/>
    </source>
</evidence>
<gene>
    <name evidence="6" type="ORF">SELO1098_LOCUS2102</name>
</gene>
<dbReference type="PANTHER" id="PTHR34524:SF6">
    <property type="entry name" value="CALCYPHOSINE LIKE"/>
    <property type="match status" value="1"/>
</dbReference>
<dbReference type="Gene3D" id="1.10.238.10">
    <property type="entry name" value="EF-hand"/>
    <property type="match status" value="2"/>
</dbReference>
<proteinExistence type="predicted"/>
<feature type="compositionally biased region" description="Polar residues" evidence="4">
    <location>
        <begin position="1"/>
        <end position="15"/>
    </location>
</feature>
<dbReference type="Pfam" id="PF13499">
    <property type="entry name" value="EF-hand_7"/>
    <property type="match status" value="1"/>
</dbReference>
<dbReference type="InterPro" id="IPR051581">
    <property type="entry name" value="Ca-bind"/>
</dbReference>
<dbReference type="PROSITE" id="PS50222">
    <property type="entry name" value="EF_HAND_2"/>
    <property type="match status" value="2"/>
</dbReference>
<dbReference type="CDD" id="cd00051">
    <property type="entry name" value="EFh"/>
    <property type="match status" value="1"/>
</dbReference>
<dbReference type="InterPro" id="IPR011992">
    <property type="entry name" value="EF-hand-dom_pair"/>
</dbReference>
<reference evidence="6" key="1">
    <citation type="submission" date="2021-01" db="EMBL/GenBank/DDBJ databases">
        <authorList>
            <person name="Corre E."/>
            <person name="Pelletier E."/>
            <person name="Niang G."/>
            <person name="Scheremetjew M."/>
            <person name="Finn R."/>
            <person name="Kale V."/>
            <person name="Holt S."/>
            <person name="Cochrane G."/>
            <person name="Meng A."/>
            <person name="Brown T."/>
            <person name="Cohen L."/>
        </authorList>
    </citation>
    <scope>NUCLEOTIDE SEQUENCE</scope>
    <source>
        <strain evidence="6">CCAP 955/1</strain>
    </source>
</reference>
<dbReference type="SUPFAM" id="SSF47473">
    <property type="entry name" value="EF-hand"/>
    <property type="match status" value="1"/>
</dbReference>
<dbReference type="PANTHER" id="PTHR34524">
    <property type="entry name" value="CALCYPHOSIN"/>
    <property type="match status" value="1"/>
</dbReference>
<dbReference type="SMART" id="SM00054">
    <property type="entry name" value="EFh"/>
    <property type="match status" value="4"/>
</dbReference>
<feature type="compositionally biased region" description="Polar residues" evidence="4">
    <location>
        <begin position="51"/>
        <end position="67"/>
    </location>
</feature>
<dbReference type="InterPro" id="IPR002048">
    <property type="entry name" value="EF_hand_dom"/>
</dbReference>
<protein>
    <recommendedName>
        <fullName evidence="5">EF-hand domain-containing protein</fullName>
    </recommendedName>
</protein>
<keyword evidence="3" id="KW-0106">Calcium</keyword>
<dbReference type="PROSITE" id="PS00018">
    <property type="entry name" value="EF_HAND_1"/>
    <property type="match status" value="3"/>
</dbReference>
<dbReference type="AlphaFoldDB" id="A0A7S3GQ07"/>
<evidence type="ECO:0000256" key="1">
    <source>
        <dbReference type="ARBA" id="ARBA00022723"/>
    </source>
</evidence>
<evidence type="ECO:0000256" key="2">
    <source>
        <dbReference type="ARBA" id="ARBA00022737"/>
    </source>
</evidence>
<evidence type="ECO:0000313" key="6">
    <source>
        <dbReference type="EMBL" id="CAE0273276.1"/>
    </source>
</evidence>
<sequence>MSTKMSNDLNVTRPTSRVLRAPGGGSSFSIAEGSTDAPAANRGRGGHGGESTFSFSNDNAPTGNVANTPAKKPAPFGARSSMDSWNDAPPAPAASAKVAPPAPPAPVAAVKKSPVVGKVGVIIGGDLATDAITAAVAKALVAEGISGSVMTSAPELTTLVFATKKLASQVDTVIVAAIVADSTLAPALQSALTQLSLSTDVPIIPGLVVRESLLEAKALLSTNAAAWAKAAASVLSLKNGKIKVEPVPEPVIAPPAVITPVMEDPNALMNVLKESLNSHGARGIAGISRKFRIADDDNSGKIDFKEFVKVISEHALNWSAKQVRIVFDHFDSDRSGAIDFDEFIFGIRGQLNDRRRQLVLMAFEILDSDHSGVVELNDISAKYNADKHPDVLAGRRSKDDVLREFLDTFDTIDKDGRVTTAEFIKYYGNCSSSIDDDDYFELMIRNAWHISGGEGWCANSSCRRVLVGHSDGSQTVEEIKNDLGIGADDRQKMVDRLIEQGVSDIEYIESSDGVKFRPNGAAPGTPTRRSADFADSPSKPSNLAATGNRRRHGGGGASTLQLF</sequence>
<dbReference type="GO" id="GO:0005509">
    <property type="term" value="F:calcium ion binding"/>
    <property type="evidence" value="ECO:0007669"/>
    <property type="project" value="InterPro"/>
</dbReference>
<keyword evidence="2" id="KW-0677">Repeat</keyword>
<accession>A0A7S3GQ07</accession>